<evidence type="ECO:0000313" key="2">
    <source>
        <dbReference type="EMBL" id="KAB0584334.1"/>
    </source>
</evidence>
<keyword evidence="3" id="KW-1185">Reference proteome</keyword>
<reference evidence="2 3" key="1">
    <citation type="submission" date="2019-09" db="EMBL/GenBank/DDBJ databases">
        <title>Draft genome sequences of 48 bacterial type strains from the CCUG.</title>
        <authorList>
            <person name="Tunovic T."/>
            <person name="Pineiro-Iglesias B."/>
            <person name="Unosson C."/>
            <person name="Inganas E."/>
            <person name="Ohlen M."/>
            <person name="Cardew S."/>
            <person name="Jensie-Markopoulos S."/>
            <person name="Salva-Serra F."/>
            <person name="Jaen-Luchoro D."/>
            <person name="Karlsson R."/>
            <person name="Svensson-Stadler L."/>
            <person name="Chun J."/>
            <person name="Moore E."/>
        </authorList>
    </citation>
    <scope>NUCLEOTIDE SEQUENCE [LARGE SCALE GENOMIC DNA]</scope>
    <source>
        <strain evidence="2 3">CCUG 30977</strain>
    </source>
</reference>
<dbReference type="EMBL" id="VZPB01000006">
    <property type="protein sequence ID" value="KAB0584334.1"/>
    <property type="molecule type" value="Genomic_DNA"/>
</dbReference>
<name>A0A643FFI9_IDEDE</name>
<dbReference type="InterPro" id="IPR025351">
    <property type="entry name" value="Pvc16_N"/>
</dbReference>
<accession>A0A643FFI9</accession>
<dbReference type="AlphaFoldDB" id="A0A643FFI9"/>
<comment type="caution">
    <text evidence="2">The sequence shown here is derived from an EMBL/GenBank/DDBJ whole genome shotgun (WGS) entry which is preliminary data.</text>
</comment>
<protein>
    <submittedName>
        <fullName evidence="2">DUF4255 domain-containing protein</fullName>
    </submittedName>
</protein>
<evidence type="ECO:0000313" key="3">
    <source>
        <dbReference type="Proteomes" id="UP000430120"/>
    </source>
</evidence>
<dbReference type="OrthoDB" id="527247at2"/>
<proteinExistence type="predicted"/>
<sequence length="340" mass="35872">MALATSPLSLVCKAWRAHLDSALNGPDRSKVNVVLGTPAGAASAAGDGSPHHQVNLFFYRFEPAGLFPDTLPGDTAWVRGFCLVTPFAVGEDSVGEGENDLRLLGEVLRLAHEQPVLQVPVDDTVVQLQVMLQPLGLDALNQLWSTQGDAVYRPSALFEVSLLPVIPAQPTLAGPWAGALGLGVQAPLTAEATTPSARGPAVPAMVPDLRQSDWAPALAWVQDGQCALSLGFVVGSPALAAFTPRLWLAGQPGMPVTLHWQHWSRTQGWVDHPTVTEARIASPGIWPDQAAGAPLLALPLPDTSQPGQWALHAERAWVRPADGAPLTLRSNPLLISLSAA</sequence>
<feature type="domain" description="Pvc16 N-terminal" evidence="1">
    <location>
        <begin position="16"/>
        <end position="175"/>
    </location>
</feature>
<organism evidence="2 3">
    <name type="scientific">Ideonella dechloratans</name>
    <dbReference type="NCBI Taxonomy" id="36863"/>
    <lineage>
        <taxon>Bacteria</taxon>
        <taxon>Pseudomonadati</taxon>
        <taxon>Pseudomonadota</taxon>
        <taxon>Betaproteobacteria</taxon>
        <taxon>Burkholderiales</taxon>
        <taxon>Sphaerotilaceae</taxon>
        <taxon>Ideonella</taxon>
    </lineage>
</organism>
<dbReference type="Pfam" id="PF14065">
    <property type="entry name" value="Pvc16_N"/>
    <property type="match status" value="1"/>
</dbReference>
<dbReference type="Proteomes" id="UP000430120">
    <property type="component" value="Unassembled WGS sequence"/>
</dbReference>
<evidence type="ECO:0000259" key="1">
    <source>
        <dbReference type="Pfam" id="PF14065"/>
    </source>
</evidence>
<gene>
    <name evidence="2" type="ORF">F7Q92_03710</name>
</gene>
<dbReference type="RefSeq" id="WP_151122607.1">
    <property type="nucleotide sequence ID" value="NZ_CP088081.1"/>
</dbReference>